<reference evidence="1" key="1">
    <citation type="submission" date="2023-04" db="EMBL/GenBank/DDBJ databases">
        <title>Candida boidinii NBRC 1967.</title>
        <authorList>
            <person name="Ichikawa N."/>
            <person name="Sato H."/>
            <person name="Tonouchi N."/>
        </authorList>
    </citation>
    <scope>NUCLEOTIDE SEQUENCE</scope>
    <source>
        <strain evidence="1">NBRC 1967</strain>
    </source>
</reference>
<name>A0ACB5TWE4_CANBO</name>
<comment type="caution">
    <text evidence="1">The sequence shown here is derived from an EMBL/GenBank/DDBJ whole genome shotgun (WGS) entry which is preliminary data.</text>
</comment>
<sequence>MSKSIAAVGDFARLFKTTKLSQVPKQLGELDVSLEKDFPTHQIIQSLPSTFARRDFGLKSRLPKKLNSKYIVVNDLDNKYQLPNFEKNNGFFLKKLRFKEMGLPIITKQKSDSSLKSSSSSQSQQHTLNPLFPTNNEINLIEKNINLASAVETASASSSTTTTLNNDFAKFLNINNNSNSSLSPQQYRNLSKKLSILRKPFYEWLAKNHPAKITSYELTKELTQFLIENKDSKEIQSILSSNNEIIPKSYFEKLSGTAGLSYNLKGRLSMSPNGIQSSKVIPARFVGSSFSATFAAGGFIGSSSSNVKNAFKGYQVSTDEFGRFTKEIKYPVIPQDAVLDLTNKKLNLSFNTVAQKNARGTNQSSSTLGRRAKPRQQNEQLMESLLSLLNSTKVKN</sequence>
<dbReference type="EMBL" id="BSXV01002548">
    <property type="protein sequence ID" value="GME96058.1"/>
    <property type="molecule type" value="Genomic_DNA"/>
</dbReference>
<gene>
    <name evidence="1" type="ORF">Cboi01_000413900</name>
</gene>
<organism evidence="1 2">
    <name type="scientific">Candida boidinii</name>
    <name type="common">Yeast</name>
    <dbReference type="NCBI Taxonomy" id="5477"/>
    <lineage>
        <taxon>Eukaryota</taxon>
        <taxon>Fungi</taxon>
        <taxon>Dikarya</taxon>
        <taxon>Ascomycota</taxon>
        <taxon>Saccharomycotina</taxon>
        <taxon>Pichiomycetes</taxon>
        <taxon>Pichiales</taxon>
        <taxon>Pichiaceae</taxon>
        <taxon>Ogataea</taxon>
        <taxon>Ogataea/Candida clade</taxon>
    </lineage>
</organism>
<proteinExistence type="predicted"/>
<dbReference type="Proteomes" id="UP001165101">
    <property type="component" value="Unassembled WGS sequence"/>
</dbReference>
<evidence type="ECO:0000313" key="2">
    <source>
        <dbReference type="Proteomes" id="UP001165101"/>
    </source>
</evidence>
<keyword evidence="2" id="KW-1185">Reference proteome</keyword>
<accession>A0ACB5TWE4</accession>
<protein>
    <submittedName>
        <fullName evidence="1">Unnamed protein product</fullName>
    </submittedName>
</protein>
<evidence type="ECO:0000313" key="1">
    <source>
        <dbReference type="EMBL" id="GME96058.1"/>
    </source>
</evidence>